<proteinExistence type="predicted"/>
<dbReference type="OrthoDB" id="5386595at2759"/>
<keyword evidence="3" id="KW-1185">Reference proteome</keyword>
<dbReference type="Proteomes" id="UP000055045">
    <property type="component" value="Unassembled WGS sequence"/>
</dbReference>
<name>A0A101MH66_PENFR</name>
<accession>A0A101MH66</accession>
<comment type="caution">
    <text evidence="2">The sequence shown here is derived from an EMBL/GenBank/DDBJ whole genome shotgun (WGS) entry which is preliminary data.</text>
</comment>
<feature type="domain" description="HNH nuclease" evidence="1">
    <location>
        <begin position="167"/>
        <end position="231"/>
    </location>
</feature>
<protein>
    <recommendedName>
        <fullName evidence="1">HNH nuclease domain-containing protein</fullName>
    </recommendedName>
</protein>
<evidence type="ECO:0000313" key="3">
    <source>
        <dbReference type="Proteomes" id="UP000055045"/>
    </source>
</evidence>
<sequence length="419" mass="48363">MKSLYTDPDAIRIFKERKHELTADLNTARKPWKARGSFDLKWWRQAVKIEKITLERSEVDRKISLRSFDGVEEAWEKTDEGKMILERIKAEQQTREICEDRVFQLQNGPPPRSLRSSFMKLFTTSSMGLAIKDIGAGQRNTSQQSNFRTDMIQAYEAKHPSEEWLWCPILGDYTDEDDVQASHLFPCMNGQDTMDAIFGKTRPEELFSPRNGLLMCSKIERYFDAGKFVIVPDIPSVQENAWVSTVKGWLVREPREYRVRLIDPDWEMKDRRISRGRELTYGQLEDRKLRFRSSFRPAARYLYFHYCVQILRMCWQHSSQGNSSQAAAILQAEKGKPVWGSAGRYLPRNMLLALVEEMGHEYSFVLDGAAGSRPDDNNLLLGLLSRNVKARPSILNHGVFGDVSSEDEVTETEADSDEE</sequence>
<dbReference type="Pfam" id="PF13391">
    <property type="entry name" value="HNH_2"/>
    <property type="match status" value="1"/>
</dbReference>
<dbReference type="AlphaFoldDB" id="A0A101MH66"/>
<dbReference type="STRING" id="48697.A0A101MH66"/>
<evidence type="ECO:0000259" key="1">
    <source>
        <dbReference type="Pfam" id="PF13391"/>
    </source>
</evidence>
<evidence type="ECO:0000313" key="2">
    <source>
        <dbReference type="EMBL" id="KUM60492.1"/>
    </source>
</evidence>
<organism evidence="2 3">
    <name type="scientific">Penicillium freii</name>
    <dbReference type="NCBI Taxonomy" id="48697"/>
    <lineage>
        <taxon>Eukaryota</taxon>
        <taxon>Fungi</taxon>
        <taxon>Dikarya</taxon>
        <taxon>Ascomycota</taxon>
        <taxon>Pezizomycotina</taxon>
        <taxon>Eurotiomycetes</taxon>
        <taxon>Eurotiomycetidae</taxon>
        <taxon>Eurotiales</taxon>
        <taxon>Aspergillaceae</taxon>
        <taxon>Penicillium</taxon>
    </lineage>
</organism>
<dbReference type="InterPro" id="IPR003615">
    <property type="entry name" value="HNH_nuc"/>
</dbReference>
<gene>
    <name evidence="2" type="ORF">ACN42_g6623</name>
</gene>
<dbReference type="EMBL" id="LLXE01000172">
    <property type="protein sequence ID" value="KUM60492.1"/>
    <property type="molecule type" value="Genomic_DNA"/>
</dbReference>
<reference evidence="2 3" key="1">
    <citation type="submission" date="2015-10" db="EMBL/GenBank/DDBJ databases">
        <title>Genome sequencing of Penicillium freii.</title>
        <authorList>
            <person name="Nguyen H.D."/>
            <person name="Visagie C.M."/>
            <person name="Seifert K.A."/>
        </authorList>
    </citation>
    <scope>NUCLEOTIDE SEQUENCE [LARGE SCALE GENOMIC DNA]</scope>
    <source>
        <strain evidence="2 3">DAOM 242723</strain>
    </source>
</reference>